<evidence type="ECO:0000256" key="1">
    <source>
        <dbReference type="SAM" id="Phobius"/>
    </source>
</evidence>
<dbReference type="OrthoDB" id="9180603at2"/>
<feature type="transmembrane region" description="Helical" evidence="1">
    <location>
        <begin position="114"/>
        <end position="131"/>
    </location>
</feature>
<evidence type="ECO:0000313" key="2">
    <source>
        <dbReference type="EMBL" id="AMO22507.1"/>
    </source>
</evidence>
<gene>
    <name evidence="2" type="ORF">UC35_05905</name>
</gene>
<name>A0A127JRD0_9BURK</name>
<feature type="transmembrane region" description="Helical" evidence="1">
    <location>
        <begin position="211"/>
        <end position="231"/>
    </location>
</feature>
<feature type="transmembrane region" description="Helical" evidence="1">
    <location>
        <begin position="237"/>
        <end position="257"/>
    </location>
</feature>
<protein>
    <recommendedName>
        <fullName evidence="4">Phenylacetyl-CoA:acceptor oxidoreductase</fullName>
    </recommendedName>
</protein>
<feature type="transmembrane region" description="Helical" evidence="1">
    <location>
        <begin position="89"/>
        <end position="108"/>
    </location>
</feature>
<dbReference type="Gene3D" id="1.20.1630.10">
    <property type="entry name" value="Formate dehydrogenase/DMSO reductase domain"/>
    <property type="match status" value="1"/>
</dbReference>
<dbReference type="PATRIC" id="fig|94132.3.peg.1190"/>
<keyword evidence="1" id="KW-0472">Membrane</keyword>
<organism evidence="2 3">
    <name type="scientific">Ramlibacter tataouinensis</name>
    <dbReference type="NCBI Taxonomy" id="94132"/>
    <lineage>
        <taxon>Bacteria</taxon>
        <taxon>Pseudomonadati</taxon>
        <taxon>Pseudomonadota</taxon>
        <taxon>Betaproteobacteria</taxon>
        <taxon>Burkholderiales</taxon>
        <taxon>Comamonadaceae</taxon>
        <taxon>Ramlibacter</taxon>
    </lineage>
</organism>
<feature type="transmembrane region" description="Helical" evidence="1">
    <location>
        <begin position="170"/>
        <end position="190"/>
    </location>
</feature>
<sequence>MSNSNHLQRLQTHWDWRAAGNFICGGAGSGLLAFTCLHATDSPLALPLIALGLALVGLGLFSVWLEIGRPWRALNVFVHWRHSWMSREAIAAVVLFALGLGLLAGMRWRAWPTAAAALAFLYCQLRILAAARGIPAWRGPSTAALLATTALTEGVGLASIAAAWHPGTQATAALALTTLVVARLLLWEAWRVRIEATAGPVANRICRRMAPVARWAATALPLALTLASLGGAPAGPALLALAGVMALASGAAFKYLLITRLSHHQGYALPRMPVRGVPRMTAR</sequence>
<dbReference type="EMBL" id="CP010951">
    <property type="protein sequence ID" value="AMO22507.1"/>
    <property type="molecule type" value="Genomic_DNA"/>
</dbReference>
<keyword evidence="3" id="KW-1185">Reference proteome</keyword>
<keyword evidence="1" id="KW-0812">Transmembrane</keyword>
<evidence type="ECO:0000313" key="3">
    <source>
        <dbReference type="Proteomes" id="UP000070433"/>
    </source>
</evidence>
<evidence type="ECO:0008006" key="4">
    <source>
        <dbReference type="Google" id="ProtNLM"/>
    </source>
</evidence>
<feature type="transmembrane region" description="Helical" evidence="1">
    <location>
        <begin position="46"/>
        <end position="68"/>
    </location>
</feature>
<feature type="transmembrane region" description="Helical" evidence="1">
    <location>
        <begin position="21"/>
        <end position="40"/>
    </location>
</feature>
<proteinExistence type="predicted"/>
<dbReference type="AlphaFoldDB" id="A0A127JRD0"/>
<accession>A0A127JRD0</accession>
<dbReference type="RefSeq" id="WP_061497118.1">
    <property type="nucleotide sequence ID" value="NZ_CP010951.1"/>
</dbReference>
<reference evidence="2 3" key="1">
    <citation type="journal article" date="2014" name="Int. J. Syst. Evol. Microbiol.">
        <title>Ramlibacter solisilvae sp. nov., isolated from forest soil, and emended description of the genus Ramlibacter.</title>
        <authorList>
            <person name="Lee H.J."/>
            <person name="Lee S.H."/>
            <person name="Lee S.S."/>
            <person name="Lee J.S."/>
            <person name="Kim Y."/>
            <person name="Kim S.C."/>
            <person name="Jeon C.O."/>
        </authorList>
    </citation>
    <scope>NUCLEOTIDE SEQUENCE [LARGE SCALE GENOMIC DNA]</scope>
    <source>
        <strain evidence="2 3">5-10</strain>
    </source>
</reference>
<feature type="transmembrane region" description="Helical" evidence="1">
    <location>
        <begin position="143"/>
        <end position="164"/>
    </location>
</feature>
<dbReference type="Proteomes" id="UP000070433">
    <property type="component" value="Chromosome"/>
</dbReference>
<keyword evidence="1" id="KW-1133">Transmembrane helix</keyword>